<accession>A0A6G0ZF63</accession>
<sequence>MSFLTVSFFYWHILGDKDMCAQFLKERELHITKITGNRAETQTIKMLWKRVKNKYNTKSRRATDILKYQHQEDSRFLI</sequence>
<proteinExistence type="predicted"/>
<evidence type="ECO:0000313" key="2">
    <source>
        <dbReference type="Proteomes" id="UP000478052"/>
    </source>
</evidence>
<dbReference type="EMBL" id="VUJU01000557">
    <property type="protein sequence ID" value="KAF0769668.1"/>
    <property type="molecule type" value="Genomic_DNA"/>
</dbReference>
<evidence type="ECO:0000313" key="1">
    <source>
        <dbReference type="EMBL" id="KAF0769668.1"/>
    </source>
</evidence>
<reference evidence="1 2" key="1">
    <citation type="submission" date="2019-08" db="EMBL/GenBank/DDBJ databases">
        <title>Whole genome of Aphis craccivora.</title>
        <authorList>
            <person name="Voronova N.V."/>
            <person name="Shulinski R.S."/>
            <person name="Bandarenka Y.V."/>
            <person name="Zhorov D.G."/>
            <person name="Warner D."/>
        </authorList>
    </citation>
    <scope>NUCLEOTIDE SEQUENCE [LARGE SCALE GENOMIC DNA]</scope>
    <source>
        <strain evidence="1">180601</strain>
        <tissue evidence="1">Whole Body</tissue>
    </source>
</reference>
<organism evidence="1 2">
    <name type="scientific">Aphis craccivora</name>
    <name type="common">Cowpea aphid</name>
    <dbReference type="NCBI Taxonomy" id="307492"/>
    <lineage>
        <taxon>Eukaryota</taxon>
        <taxon>Metazoa</taxon>
        <taxon>Ecdysozoa</taxon>
        <taxon>Arthropoda</taxon>
        <taxon>Hexapoda</taxon>
        <taxon>Insecta</taxon>
        <taxon>Pterygota</taxon>
        <taxon>Neoptera</taxon>
        <taxon>Paraneoptera</taxon>
        <taxon>Hemiptera</taxon>
        <taxon>Sternorrhyncha</taxon>
        <taxon>Aphidomorpha</taxon>
        <taxon>Aphidoidea</taxon>
        <taxon>Aphididae</taxon>
        <taxon>Aphidini</taxon>
        <taxon>Aphis</taxon>
        <taxon>Aphis</taxon>
    </lineage>
</organism>
<gene>
    <name evidence="1" type="ORF">FWK35_00002402</name>
</gene>
<dbReference type="Proteomes" id="UP000478052">
    <property type="component" value="Unassembled WGS sequence"/>
</dbReference>
<dbReference type="AlphaFoldDB" id="A0A6G0ZF63"/>
<keyword evidence="2" id="KW-1185">Reference proteome</keyword>
<name>A0A6G0ZF63_APHCR</name>
<protein>
    <submittedName>
        <fullName evidence="1">Uncharacterized protein</fullName>
    </submittedName>
</protein>
<comment type="caution">
    <text evidence="1">The sequence shown here is derived from an EMBL/GenBank/DDBJ whole genome shotgun (WGS) entry which is preliminary data.</text>
</comment>
<dbReference type="OrthoDB" id="6764668at2759"/>